<keyword evidence="8" id="KW-1185">Reference proteome</keyword>
<keyword evidence="2" id="KW-0121">Carboxypeptidase</keyword>
<evidence type="ECO:0000313" key="8">
    <source>
        <dbReference type="Proteomes" id="UP001630127"/>
    </source>
</evidence>
<evidence type="ECO:0000256" key="2">
    <source>
        <dbReference type="ARBA" id="ARBA00022645"/>
    </source>
</evidence>
<name>A0ABD3B6S3_9GENT</name>
<feature type="chain" id="PRO_5044816077" evidence="6">
    <location>
        <begin position="27"/>
        <end position="473"/>
    </location>
</feature>
<dbReference type="PANTHER" id="PTHR11802:SF224">
    <property type="entry name" value="SERINE CARBOXYPEPTIDASE-LIKE 7 ISOFORM X1"/>
    <property type="match status" value="1"/>
</dbReference>
<keyword evidence="6" id="KW-0732">Signal</keyword>
<evidence type="ECO:0000256" key="5">
    <source>
        <dbReference type="ARBA" id="ARBA00023180"/>
    </source>
</evidence>
<dbReference type="GO" id="GO:0006508">
    <property type="term" value="P:proteolysis"/>
    <property type="evidence" value="ECO:0007669"/>
    <property type="project" value="UniProtKB-KW"/>
</dbReference>
<dbReference type="SUPFAM" id="SSF53474">
    <property type="entry name" value="alpha/beta-Hydrolases"/>
    <property type="match status" value="1"/>
</dbReference>
<dbReference type="PRINTS" id="PR00724">
    <property type="entry name" value="CRBOXYPTASEC"/>
</dbReference>
<accession>A0ABD3B6S3</accession>
<keyword evidence="4" id="KW-0378">Hydrolase</keyword>
<dbReference type="InterPro" id="IPR029058">
    <property type="entry name" value="AB_hydrolase_fold"/>
</dbReference>
<dbReference type="PANTHER" id="PTHR11802">
    <property type="entry name" value="SERINE PROTEASE FAMILY S10 SERINE CARBOXYPEPTIDASE"/>
    <property type="match status" value="1"/>
</dbReference>
<dbReference type="AlphaFoldDB" id="A0ABD3B6S3"/>
<dbReference type="Pfam" id="PF00450">
    <property type="entry name" value="Peptidase_S10"/>
    <property type="match status" value="1"/>
</dbReference>
<comment type="similarity">
    <text evidence="1">Belongs to the peptidase S10 family.</text>
</comment>
<keyword evidence="5" id="KW-0325">Glycoprotein</keyword>
<organism evidence="7 8">
    <name type="scientific">Cinchona calisaya</name>
    <dbReference type="NCBI Taxonomy" id="153742"/>
    <lineage>
        <taxon>Eukaryota</taxon>
        <taxon>Viridiplantae</taxon>
        <taxon>Streptophyta</taxon>
        <taxon>Embryophyta</taxon>
        <taxon>Tracheophyta</taxon>
        <taxon>Spermatophyta</taxon>
        <taxon>Magnoliopsida</taxon>
        <taxon>eudicotyledons</taxon>
        <taxon>Gunneridae</taxon>
        <taxon>Pentapetalae</taxon>
        <taxon>asterids</taxon>
        <taxon>lamiids</taxon>
        <taxon>Gentianales</taxon>
        <taxon>Rubiaceae</taxon>
        <taxon>Cinchonoideae</taxon>
        <taxon>Cinchoneae</taxon>
        <taxon>Cinchona</taxon>
    </lineage>
</organism>
<feature type="signal peptide" evidence="6">
    <location>
        <begin position="1"/>
        <end position="26"/>
    </location>
</feature>
<dbReference type="InterPro" id="IPR001563">
    <property type="entry name" value="Peptidase_S10"/>
</dbReference>
<evidence type="ECO:0000313" key="7">
    <source>
        <dbReference type="EMBL" id="KAL3538782.1"/>
    </source>
</evidence>
<proteinExistence type="inferred from homology"/>
<evidence type="ECO:0000256" key="4">
    <source>
        <dbReference type="ARBA" id="ARBA00022801"/>
    </source>
</evidence>
<reference evidence="7 8" key="1">
    <citation type="submission" date="2024-11" db="EMBL/GenBank/DDBJ databases">
        <title>A near-complete genome assembly of Cinchona calisaya.</title>
        <authorList>
            <person name="Lian D.C."/>
            <person name="Zhao X.W."/>
            <person name="Wei L."/>
        </authorList>
    </citation>
    <scope>NUCLEOTIDE SEQUENCE [LARGE SCALE GENOMIC DNA]</scope>
    <source>
        <tissue evidence="7">Nenye</tissue>
    </source>
</reference>
<dbReference type="FunFam" id="3.40.50.1820:FF:000072">
    <property type="entry name" value="Serine carboxypeptidase-like 19"/>
    <property type="match status" value="1"/>
</dbReference>
<sequence length="473" mass="53992">MMIFMRSKGLLTLLFLFYFFNDLAAPQSIVETLPGYSGTLPFKLETGYVSVGEIDDVQFFYYLIESEGDPVTDPLMLWLTGGPGCSAFSGLVYEIGPLTFDFEAFDGSLPSFLLNPYSWTKLANIIFLDAPVGTGFSYATTYEGYHSTDVKTVEDIYTFLQKWLLKHPKFIKNRLYIAGDSYAGILVPMIVYKISEGIEAGIKPRMNIQGYVIGNPGADTRIDGNSVVPFAHRLGLISDKYYKMAKINCHEEYVNPDPENAWCLYALQFYKECIKNIFKANVLEPACKFRSSKPEDLESGNTHLEDDSDIRILPRSNGKESWCRNDNYVLSYVWANDLAVQEALHIRKGTIEEWIRCNKSLSYDETVESVVQYHQLLSKKGYEALVYSGDHDMVVPYIGTLKWIRLLNLTIDDDWRPWIVDAQVAGYTERYTYDKTQSHLIFATVKGAGHTAPEYKPKQCFVMLERFFESYPL</sequence>
<dbReference type="GO" id="GO:0004180">
    <property type="term" value="F:carboxypeptidase activity"/>
    <property type="evidence" value="ECO:0007669"/>
    <property type="project" value="UniProtKB-KW"/>
</dbReference>
<dbReference type="EMBL" id="JBJUIK010000001">
    <property type="protein sequence ID" value="KAL3538782.1"/>
    <property type="molecule type" value="Genomic_DNA"/>
</dbReference>
<evidence type="ECO:0000256" key="3">
    <source>
        <dbReference type="ARBA" id="ARBA00022670"/>
    </source>
</evidence>
<dbReference type="Gene3D" id="3.40.50.1820">
    <property type="entry name" value="alpha/beta hydrolase"/>
    <property type="match status" value="1"/>
</dbReference>
<evidence type="ECO:0000256" key="1">
    <source>
        <dbReference type="ARBA" id="ARBA00009431"/>
    </source>
</evidence>
<keyword evidence="3" id="KW-0645">Protease</keyword>
<dbReference type="InterPro" id="IPR033124">
    <property type="entry name" value="Ser_caboxypep_his_AS"/>
</dbReference>
<dbReference type="Proteomes" id="UP001630127">
    <property type="component" value="Unassembled WGS sequence"/>
</dbReference>
<comment type="caution">
    <text evidence="7">The sequence shown here is derived from an EMBL/GenBank/DDBJ whole genome shotgun (WGS) entry which is preliminary data.</text>
</comment>
<evidence type="ECO:0000256" key="6">
    <source>
        <dbReference type="SAM" id="SignalP"/>
    </source>
</evidence>
<gene>
    <name evidence="7" type="ORF">ACH5RR_002148</name>
</gene>
<protein>
    <submittedName>
        <fullName evidence="7">Uncharacterized protein</fullName>
    </submittedName>
</protein>
<dbReference type="PROSITE" id="PS00560">
    <property type="entry name" value="CARBOXYPEPT_SER_HIS"/>
    <property type="match status" value="1"/>
</dbReference>